<dbReference type="InterPro" id="IPR045677">
    <property type="entry name" value="DUF6197"/>
</dbReference>
<proteinExistence type="predicted"/>
<comment type="caution">
    <text evidence="1">The sequence shown here is derived from an EMBL/GenBank/DDBJ whole genome shotgun (WGS) entry which is preliminary data.</text>
</comment>
<reference evidence="1" key="1">
    <citation type="submission" date="2021-01" db="EMBL/GenBank/DDBJ databases">
        <title>Whole genome shotgun sequence of Rhizocola hellebori NBRC 109834.</title>
        <authorList>
            <person name="Komaki H."/>
            <person name="Tamura T."/>
        </authorList>
    </citation>
    <scope>NUCLEOTIDE SEQUENCE</scope>
    <source>
        <strain evidence="1">NBRC 109834</strain>
    </source>
</reference>
<dbReference type="Pfam" id="PF19698">
    <property type="entry name" value="DUF6197"/>
    <property type="match status" value="1"/>
</dbReference>
<evidence type="ECO:0000313" key="1">
    <source>
        <dbReference type="EMBL" id="GIH03390.1"/>
    </source>
</evidence>
<dbReference type="EMBL" id="BONY01000007">
    <property type="protein sequence ID" value="GIH03390.1"/>
    <property type="molecule type" value="Genomic_DNA"/>
</dbReference>
<dbReference type="Proteomes" id="UP000612899">
    <property type="component" value="Unassembled WGS sequence"/>
</dbReference>
<protein>
    <submittedName>
        <fullName evidence="1">Uncharacterized protein</fullName>
    </submittedName>
</protein>
<name>A0A8J3Q3X9_9ACTN</name>
<keyword evidence="2" id="KW-1185">Reference proteome</keyword>
<organism evidence="1 2">
    <name type="scientific">Rhizocola hellebori</name>
    <dbReference type="NCBI Taxonomy" id="1392758"/>
    <lineage>
        <taxon>Bacteria</taxon>
        <taxon>Bacillati</taxon>
        <taxon>Actinomycetota</taxon>
        <taxon>Actinomycetes</taxon>
        <taxon>Micromonosporales</taxon>
        <taxon>Micromonosporaceae</taxon>
        <taxon>Rhizocola</taxon>
    </lineage>
</organism>
<gene>
    <name evidence="1" type="ORF">Rhe02_14570</name>
</gene>
<dbReference type="RefSeq" id="WP_203907302.1">
    <property type="nucleotide sequence ID" value="NZ_BONY01000007.1"/>
</dbReference>
<evidence type="ECO:0000313" key="2">
    <source>
        <dbReference type="Proteomes" id="UP000612899"/>
    </source>
</evidence>
<accession>A0A8J3Q3X9</accession>
<sequence>MQSTQNQVTDPVTPAVTLPCTAVDLERFACTDTVAATLLSAADYLERHGWIQASYYDNTAAVYTPPACLVGAIGIVCYGGPVDAPAQMFDDPGFPDFEAAMVFLDFCVVHATEGELTSAYDYNDAKGRTADEVICLLRMVAFVWDYAFGGAQ</sequence>
<dbReference type="AlphaFoldDB" id="A0A8J3Q3X9"/>